<organism evidence="2 3">
    <name type="scientific">Pocillopora damicornis</name>
    <name type="common">Cauliflower coral</name>
    <name type="synonym">Millepora damicornis</name>
    <dbReference type="NCBI Taxonomy" id="46731"/>
    <lineage>
        <taxon>Eukaryota</taxon>
        <taxon>Metazoa</taxon>
        <taxon>Cnidaria</taxon>
        <taxon>Anthozoa</taxon>
        <taxon>Hexacorallia</taxon>
        <taxon>Scleractinia</taxon>
        <taxon>Astrocoeniina</taxon>
        <taxon>Pocilloporidae</taxon>
        <taxon>Pocillopora</taxon>
    </lineage>
</organism>
<keyword evidence="3" id="KW-1185">Reference proteome</keyword>
<protein>
    <recommendedName>
        <fullName evidence="1">BTB domain-containing protein</fullName>
    </recommendedName>
</protein>
<dbReference type="PROSITE" id="PS50097">
    <property type="entry name" value="BTB"/>
    <property type="match status" value="1"/>
</dbReference>
<dbReference type="Gene3D" id="3.30.710.10">
    <property type="entry name" value="Potassium Channel Kv1.1, Chain A"/>
    <property type="match status" value="1"/>
</dbReference>
<dbReference type="InterPro" id="IPR011333">
    <property type="entry name" value="SKP1/BTB/POZ_sf"/>
</dbReference>
<accession>A0A3M6TV22</accession>
<name>A0A3M6TV22_POCDA</name>
<reference evidence="2 3" key="1">
    <citation type="journal article" date="2018" name="Sci. Rep.">
        <title>Comparative analysis of the Pocillopora damicornis genome highlights role of immune system in coral evolution.</title>
        <authorList>
            <person name="Cunning R."/>
            <person name="Bay R.A."/>
            <person name="Gillette P."/>
            <person name="Baker A.C."/>
            <person name="Traylor-Knowles N."/>
        </authorList>
    </citation>
    <scope>NUCLEOTIDE SEQUENCE [LARGE SCALE GENOMIC DNA]</scope>
    <source>
        <strain evidence="2">RSMAS</strain>
        <tissue evidence="2">Whole animal</tissue>
    </source>
</reference>
<dbReference type="AlphaFoldDB" id="A0A3M6TV22"/>
<evidence type="ECO:0000313" key="3">
    <source>
        <dbReference type="Proteomes" id="UP000275408"/>
    </source>
</evidence>
<proteinExistence type="predicted"/>
<evidence type="ECO:0000259" key="1">
    <source>
        <dbReference type="PROSITE" id="PS50097"/>
    </source>
</evidence>
<dbReference type="OrthoDB" id="10010636at2759"/>
<dbReference type="Proteomes" id="UP000275408">
    <property type="component" value="Unassembled WGS sequence"/>
</dbReference>
<dbReference type="STRING" id="46731.A0A3M6TV22"/>
<dbReference type="PANTHER" id="PTHR45632:SF13">
    <property type="entry name" value="KELCH-LIKE PROTEIN 26"/>
    <property type="match status" value="1"/>
</dbReference>
<dbReference type="Pfam" id="PF00651">
    <property type="entry name" value="BTB"/>
    <property type="match status" value="1"/>
</dbReference>
<gene>
    <name evidence="2" type="ORF">pdam_00000753</name>
</gene>
<evidence type="ECO:0000313" key="2">
    <source>
        <dbReference type="EMBL" id="RMX45257.1"/>
    </source>
</evidence>
<dbReference type="PANTHER" id="PTHR45632">
    <property type="entry name" value="LD33804P"/>
    <property type="match status" value="1"/>
</dbReference>
<feature type="domain" description="BTB" evidence="1">
    <location>
        <begin position="22"/>
        <end position="81"/>
    </location>
</feature>
<dbReference type="InterPro" id="IPR000210">
    <property type="entry name" value="BTB/POZ_dom"/>
</dbReference>
<dbReference type="EMBL" id="RCHS01002836">
    <property type="protein sequence ID" value="RMX45257.1"/>
    <property type="molecule type" value="Genomic_DNA"/>
</dbReference>
<dbReference type="SUPFAM" id="SSF54695">
    <property type="entry name" value="POZ domain"/>
    <property type="match status" value="1"/>
</dbReference>
<comment type="caution">
    <text evidence="2">The sequence shown here is derived from an EMBL/GenBank/DDBJ whole genome shotgun (WGS) entry which is preliminary data.</text>
</comment>
<sequence length="81" mass="9241">MAALSEILHCKRAQFRDEGQLIDVLLKVDEDVFPVHCTLLAASSDYFYAMFTNGVKEFNQEIIELKDESITSNALKIILEF</sequence>